<dbReference type="PANTHER" id="PTHR46481:SF4">
    <property type="entry name" value="ZINC FINGER BED DOMAIN-CONTAINING PROTEIN 4"/>
    <property type="match status" value="1"/>
</dbReference>
<keyword evidence="3" id="KW-1185">Reference proteome</keyword>
<evidence type="ECO:0000313" key="3">
    <source>
        <dbReference type="Proteomes" id="UP000886611"/>
    </source>
</evidence>
<dbReference type="AlphaFoldDB" id="A0A8X7WXT4"/>
<feature type="non-terminal residue" evidence="2">
    <location>
        <position position="416"/>
    </location>
</feature>
<dbReference type="InterPro" id="IPR012337">
    <property type="entry name" value="RNaseH-like_sf"/>
</dbReference>
<feature type="compositionally biased region" description="Low complexity" evidence="1">
    <location>
        <begin position="23"/>
        <end position="44"/>
    </location>
</feature>
<gene>
    <name evidence="2" type="primary">Zbed4_3</name>
    <name evidence="2" type="ORF">GTO96_0012291</name>
</gene>
<reference evidence="2 3" key="1">
    <citation type="journal article" date="2021" name="Cell">
        <title>Tracing the genetic footprints of vertebrate landing in non-teleost ray-finned fishes.</title>
        <authorList>
            <person name="Bi X."/>
            <person name="Wang K."/>
            <person name="Yang L."/>
            <person name="Pan H."/>
            <person name="Jiang H."/>
            <person name="Wei Q."/>
            <person name="Fang M."/>
            <person name="Yu H."/>
            <person name="Zhu C."/>
            <person name="Cai Y."/>
            <person name="He Y."/>
            <person name="Gan X."/>
            <person name="Zeng H."/>
            <person name="Yu D."/>
            <person name="Zhu Y."/>
            <person name="Jiang H."/>
            <person name="Qiu Q."/>
            <person name="Yang H."/>
            <person name="Zhang Y.E."/>
            <person name="Wang W."/>
            <person name="Zhu M."/>
            <person name="He S."/>
            <person name="Zhang G."/>
        </authorList>
    </citation>
    <scope>NUCLEOTIDE SEQUENCE [LARGE SCALE GENOMIC DNA]</scope>
    <source>
        <strain evidence="2">Bchr_013</strain>
    </source>
</reference>
<dbReference type="Proteomes" id="UP000886611">
    <property type="component" value="Unassembled WGS sequence"/>
</dbReference>
<accession>A0A8X7WXT4</accession>
<dbReference type="PANTHER" id="PTHR46481">
    <property type="entry name" value="ZINC FINGER BED DOMAIN-CONTAINING PROTEIN 4"/>
    <property type="match status" value="1"/>
</dbReference>
<feature type="region of interest" description="Disordered" evidence="1">
    <location>
        <begin position="1"/>
        <end position="78"/>
    </location>
</feature>
<protein>
    <submittedName>
        <fullName evidence="2">ZBED4 protein</fullName>
    </submittedName>
</protein>
<evidence type="ECO:0000256" key="1">
    <source>
        <dbReference type="SAM" id="MobiDB-lite"/>
    </source>
</evidence>
<sequence>MYCSTSATTGNAAKPEDRYTQFSSSCSCSTSSTPRSAAGSSSESTWREPELGGSVTKLDERGVEAAEDEHSKDSESTDFFQDGDISRFRRMPCMAHTLQLALKDAMKQSGASSAVNKARNLIHSVRKSSVANEQMIKRCGRTLIRDCPTRWNSTLDMLKRLLETKATLNEVLDELGIDTLLTSDWAKLENQLKVLEPFGMHTDQLQTDSQSLSEVIPSLLNLEAHLQSTSGEKNLAQALLKCLRQRFTCLLDPISDQFDPVPAAACLMDPTVSLTLQSPELISLKRTAELFVLTEAAKHNHTIEAQQDESTQTVAVSANITVLQKYKYLANKIISLNPENQPWPSESAPHEMQKYQEEVRQGDFTGNPLQFWQARVAVYPKLSPVALDLVCAPPHKHLLNAYFQFVDSCHLDCGTE</sequence>
<dbReference type="SUPFAM" id="SSF53098">
    <property type="entry name" value="Ribonuclease H-like"/>
    <property type="match status" value="1"/>
</dbReference>
<feature type="compositionally biased region" description="Polar residues" evidence="1">
    <location>
        <begin position="1"/>
        <end position="11"/>
    </location>
</feature>
<dbReference type="EMBL" id="JAATIS010008546">
    <property type="protein sequence ID" value="KAG2457823.1"/>
    <property type="molecule type" value="Genomic_DNA"/>
</dbReference>
<feature type="non-terminal residue" evidence="2">
    <location>
        <position position="1"/>
    </location>
</feature>
<comment type="caution">
    <text evidence="2">The sequence shown here is derived from an EMBL/GenBank/DDBJ whole genome shotgun (WGS) entry which is preliminary data.</text>
</comment>
<feature type="compositionally biased region" description="Basic and acidic residues" evidence="1">
    <location>
        <begin position="57"/>
        <end position="75"/>
    </location>
</feature>
<proteinExistence type="predicted"/>
<dbReference type="InterPro" id="IPR052035">
    <property type="entry name" value="ZnF_BED_domain_contain"/>
</dbReference>
<name>A0A8X7WXT4_POLSE</name>
<evidence type="ECO:0000313" key="2">
    <source>
        <dbReference type="EMBL" id="KAG2457823.1"/>
    </source>
</evidence>
<organism evidence="2 3">
    <name type="scientific">Polypterus senegalus</name>
    <name type="common">Senegal bichir</name>
    <dbReference type="NCBI Taxonomy" id="55291"/>
    <lineage>
        <taxon>Eukaryota</taxon>
        <taxon>Metazoa</taxon>
        <taxon>Chordata</taxon>
        <taxon>Craniata</taxon>
        <taxon>Vertebrata</taxon>
        <taxon>Euteleostomi</taxon>
        <taxon>Actinopterygii</taxon>
        <taxon>Polypteriformes</taxon>
        <taxon>Polypteridae</taxon>
        <taxon>Polypterus</taxon>
    </lineage>
</organism>